<dbReference type="RefSeq" id="WP_305006243.1">
    <property type="nucleotide sequence ID" value="NZ_JAUQSY010000005.1"/>
</dbReference>
<protein>
    <recommendedName>
        <fullName evidence="1">DUF3885 domain-containing protein</fullName>
    </recommendedName>
</protein>
<dbReference type="InterPro" id="IPR024976">
    <property type="entry name" value="DUF3885"/>
</dbReference>
<name>A0ABT9BBB4_9BACT</name>
<proteinExistence type="predicted"/>
<keyword evidence="3" id="KW-1185">Reference proteome</keyword>
<gene>
    <name evidence="2" type="ORF">Q5H93_09310</name>
</gene>
<dbReference type="Pfam" id="PF13021">
    <property type="entry name" value="DUF3885"/>
    <property type="match status" value="1"/>
</dbReference>
<feature type="domain" description="DUF3885" evidence="1">
    <location>
        <begin position="20"/>
        <end position="194"/>
    </location>
</feature>
<reference evidence="2" key="1">
    <citation type="submission" date="2023-07" db="EMBL/GenBank/DDBJ databases">
        <authorList>
            <person name="Kim M.K."/>
        </authorList>
    </citation>
    <scope>NUCLEOTIDE SEQUENCE</scope>
    <source>
        <strain evidence="2">ASUV-10-1</strain>
    </source>
</reference>
<comment type="caution">
    <text evidence="2">The sequence shown here is derived from an EMBL/GenBank/DDBJ whole genome shotgun (WGS) entry which is preliminary data.</text>
</comment>
<dbReference type="EMBL" id="JAUQSY010000005">
    <property type="protein sequence ID" value="MDO7874928.1"/>
    <property type="molecule type" value="Genomic_DNA"/>
</dbReference>
<evidence type="ECO:0000313" key="3">
    <source>
        <dbReference type="Proteomes" id="UP001176429"/>
    </source>
</evidence>
<organism evidence="2 3">
    <name type="scientific">Hymenobacter aranciens</name>
    <dbReference type="NCBI Taxonomy" id="3063996"/>
    <lineage>
        <taxon>Bacteria</taxon>
        <taxon>Pseudomonadati</taxon>
        <taxon>Bacteroidota</taxon>
        <taxon>Cytophagia</taxon>
        <taxon>Cytophagales</taxon>
        <taxon>Hymenobacteraceae</taxon>
        <taxon>Hymenobacter</taxon>
    </lineage>
</organism>
<evidence type="ECO:0000313" key="2">
    <source>
        <dbReference type="EMBL" id="MDO7874928.1"/>
    </source>
</evidence>
<evidence type="ECO:0000259" key="1">
    <source>
        <dbReference type="Pfam" id="PF13021"/>
    </source>
</evidence>
<accession>A0ABT9BBB4</accession>
<dbReference type="Proteomes" id="UP001176429">
    <property type="component" value="Unassembled WGS sequence"/>
</dbReference>
<sequence length="197" mass="22539">MTAEQFSTFWATTYPATLPLGHNLKKAYRDRWFRIHSLPESKKYASTQAEWQVLLDRQNGIITDLLGESGPILLVTGEYRHEGIPFESALEETALANYSFVTVADVFDLHQSSPAHYDAGDFYQVSFSEQRWQSGKFNEMLRAIANDEMRAFFVSIVNNCIVAPYDGGIDFILHDTATRNHYREKYAAWLSSHPEGF</sequence>